<comment type="caution">
    <text evidence="5">The sequence shown here is derived from an EMBL/GenBank/DDBJ whole genome shotgun (WGS) entry which is preliminary data.</text>
</comment>
<dbReference type="AlphaFoldDB" id="A0A815SI42"/>
<dbReference type="Gene3D" id="3.50.4.10">
    <property type="entry name" value="Hepatocyte Growth Factor"/>
    <property type="match status" value="1"/>
</dbReference>
<sequence>MFRLRPAFIVLIFDMLVLNSSIRINKLSSCIYIPLSWPTTPSALFTYSSSCEECLCYKYSSTSNSVAMNCLTNIPLCQFYSNYANNYSIVWNSTSDFYFFQPLPSMITTPTMTSTPPNPEIMSTDVTIPSAVSTTSSTSYQCGNMTVLIGYDFYGNDLALATTPDYIACCHWCQSNSSCTTFTWVVPTGGGTSSTCYLKTSHASPSNDSRLTRTEELPPLIIANCKSVLTMSVLIDKYSETPSLEEQSAESSNVCNHDSKTVKVSHRRKILALHEPVDRLEHPQLQYFYSVNRVFVGIVILANMDSMPNIPFSVSKTFVKVDIPIQIFAEEEALFLLKDNQANHCIQTNNKHIEKLYNDYLFRKEASLQQATS</sequence>
<protein>
    <recommendedName>
        <fullName evidence="4">Apple domain-containing protein</fullName>
    </recommendedName>
</protein>
<evidence type="ECO:0000256" key="3">
    <source>
        <dbReference type="SAM" id="SignalP"/>
    </source>
</evidence>
<dbReference type="Proteomes" id="UP000663852">
    <property type="component" value="Unassembled WGS sequence"/>
</dbReference>
<dbReference type="GO" id="GO:0005576">
    <property type="term" value="C:extracellular region"/>
    <property type="evidence" value="ECO:0007669"/>
    <property type="project" value="InterPro"/>
</dbReference>
<feature type="domain" description="Apple" evidence="4">
    <location>
        <begin position="142"/>
        <end position="215"/>
    </location>
</feature>
<dbReference type="GO" id="GO:0006508">
    <property type="term" value="P:proteolysis"/>
    <property type="evidence" value="ECO:0007669"/>
    <property type="project" value="InterPro"/>
</dbReference>
<feature type="signal peptide" evidence="3">
    <location>
        <begin position="1"/>
        <end position="21"/>
    </location>
</feature>
<dbReference type="SMART" id="SM00223">
    <property type="entry name" value="APPLE"/>
    <property type="match status" value="1"/>
</dbReference>
<evidence type="ECO:0000256" key="1">
    <source>
        <dbReference type="ARBA" id="ARBA00022737"/>
    </source>
</evidence>
<name>A0A815SI42_ADIRI</name>
<dbReference type="Pfam" id="PF14295">
    <property type="entry name" value="PAN_4"/>
    <property type="match status" value="1"/>
</dbReference>
<evidence type="ECO:0000256" key="2">
    <source>
        <dbReference type="ARBA" id="ARBA00023157"/>
    </source>
</evidence>
<evidence type="ECO:0000313" key="6">
    <source>
        <dbReference type="Proteomes" id="UP000663852"/>
    </source>
</evidence>
<reference evidence="5" key="1">
    <citation type="submission" date="2021-02" db="EMBL/GenBank/DDBJ databases">
        <authorList>
            <person name="Nowell W R."/>
        </authorList>
    </citation>
    <scope>NUCLEOTIDE SEQUENCE</scope>
</reference>
<proteinExistence type="predicted"/>
<accession>A0A815SI42</accession>
<keyword evidence="2" id="KW-1015">Disulfide bond</keyword>
<organism evidence="5 6">
    <name type="scientific">Adineta ricciae</name>
    <name type="common">Rotifer</name>
    <dbReference type="NCBI Taxonomy" id="249248"/>
    <lineage>
        <taxon>Eukaryota</taxon>
        <taxon>Metazoa</taxon>
        <taxon>Spiralia</taxon>
        <taxon>Gnathifera</taxon>
        <taxon>Rotifera</taxon>
        <taxon>Eurotatoria</taxon>
        <taxon>Bdelloidea</taxon>
        <taxon>Adinetida</taxon>
        <taxon>Adinetidae</taxon>
        <taxon>Adineta</taxon>
    </lineage>
</organism>
<keyword evidence="1" id="KW-0677">Repeat</keyword>
<dbReference type="InterPro" id="IPR000177">
    <property type="entry name" value="Apple"/>
</dbReference>
<dbReference type="InterPro" id="IPR003609">
    <property type="entry name" value="Pan_app"/>
</dbReference>
<feature type="chain" id="PRO_5032546488" description="Apple domain-containing protein" evidence="3">
    <location>
        <begin position="22"/>
        <end position="373"/>
    </location>
</feature>
<dbReference type="EMBL" id="CAJNOJ010000583">
    <property type="protein sequence ID" value="CAF1490086.1"/>
    <property type="molecule type" value="Genomic_DNA"/>
</dbReference>
<keyword evidence="3" id="KW-0732">Signal</keyword>
<evidence type="ECO:0000259" key="4">
    <source>
        <dbReference type="SMART" id="SM00223"/>
    </source>
</evidence>
<evidence type="ECO:0000313" key="5">
    <source>
        <dbReference type="EMBL" id="CAF1490086.1"/>
    </source>
</evidence>
<gene>
    <name evidence="5" type="ORF">EDS130_LOCUS41972</name>
</gene>